<evidence type="ECO:0000313" key="2">
    <source>
        <dbReference type="Proteomes" id="UP000295703"/>
    </source>
</evidence>
<accession>A0A4R8RUX7</accession>
<evidence type="ECO:0000313" key="1">
    <source>
        <dbReference type="EMBL" id="TDZ68386.1"/>
    </source>
</evidence>
<comment type="caution">
    <text evidence="1">The sequence shown here is derived from an EMBL/GenBank/DDBJ whole genome shotgun (WGS) entry which is preliminary data.</text>
</comment>
<protein>
    <submittedName>
        <fullName evidence="1">Uncharacterized protein</fullName>
    </submittedName>
</protein>
<sequence>MVGFLDAGVTVAVVANSLEEQVSGKAQDGKPWVTCWHLKVCDSECLDAKAARHAREEGFSGGSDF</sequence>
<reference evidence="1 2" key="1">
    <citation type="submission" date="2018-12" db="EMBL/GenBank/DDBJ databases">
        <title>Genome sequence and assembly of Colletotrichum trifolii.</title>
        <authorList>
            <person name="Gan P."/>
            <person name="Shirasu K."/>
        </authorList>
    </citation>
    <scope>NUCLEOTIDE SEQUENCE [LARGE SCALE GENOMIC DNA]</scope>
    <source>
        <strain evidence="1 2">543-2</strain>
    </source>
</reference>
<gene>
    <name evidence="1" type="ORF">CTRI78_v002123</name>
</gene>
<keyword evidence="2" id="KW-1185">Reference proteome</keyword>
<dbReference type="Proteomes" id="UP000295703">
    <property type="component" value="Unassembled WGS sequence"/>
</dbReference>
<proteinExistence type="predicted"/>
<dbReference type="EMBL" id="RYZW01000011">
    <property type="protein sequence ID" value="TDZ68386.1"/>
    <property type="molecule type" value="Genomic_DNA"/>
</dbReference>
<name>A0A4R8RUX7_COLTR</name>
<organism evidence="1 2">
    <name type="scientific">Colletotrichum trifolii</name>
    <dbReference type="NCBI Taxonomy" id="5466"/>
    <lineage>
        <taxon>Eukaryota</taxon>
        <taxon>Fungi</taxon>
        <taxon>Dikarya</taxon>
        <taxon>Ascomycota</taxon>
        <taxon>Pezizomycotina</taxon>
        <taxon>Sordariomycetes</taxon>
        <taxon>Hypocreomycetidae</taxon>
        <taxon>Glomerellales</taxon>
        <taxon>Glomerellaceae</taxon>
        <taxon>Colletotrichum</taxon>
        <taxon>Colletotrichum orbiculare species complex</taxon>
    </lineage>
</organism>
<dbReference type="AlphaFoldDB" id="A0A4R8RUX7"/>